<reference evidence="1 2" key="1">
    <citation type="journal article" date="2015" name="Genome Announc.">
        <title>Complete Genome Sequence of Spiroplasma litorale TN-1T (DSM 21781), a Bacterium Isolated from a Green-Eyed Horsefly (Tabanus nigrovittatus).</title>
        <authorList>
            <person name="Lo W.S."/>
            <person name="Lai Y.C."/>
            <person name="Lien Y.W."/>
            <person name="Wang T.H."/>
            <person name="Kuo C.H."/>
        </authorList>
    </citation>
    <scope>NUCLEOTIDE SEQUENCE [LARGE SCALE GENOMIC DNA]</scope>
    <source>
        <strain evidence="1 2">TN-1</strain>
    </source>
</reference>
<sequence>MIDSGDEEIKNQGEQTKVFAEVFLTFDKITQRQAEYYLRLYSYNVKVNYESDEKFIESIMDINNITVVDFIANYTSMLSRDFSYTSPISRFWFDWVIKGKVKITEKTKNQIDYLWTKLFLHKEQKFAKLTEILKKKVEENKI</sequence>
<accession>A0A0K1W1A2</accession>
<name>A0A0K1W1A2_9MOLU</name>
<evidence type="ECO:0000313" key="2">
    <source>
        <dbReference type="Proteomes" id="UP000067476"/>
    </source>
</evidence>
<gene>
    <name evidence="1" type="ORF">SLITO_v1c04510</name>
</gene>
<keyword evidence="2" id="KW-1185">Reference proteome</keyword>
<dbReference type="RefSeq" id="WP_075058196.1">
    <property type="nucleotide sequence ID" value="NZ_CP012357.1"/>
</dbReference>
<organism evidence="1 2">
    <name type="scientific">Spiroplasma litorale</name>
    <dbReference type="NCBI Taxonomy" id="216942"/>
    <lineage>
        <taxon>Bacteria</taxon>
        <taxon>Bacillati</taxon>
        <taxon>Mycoplasmatota</taxon>
        <taxon>Mollicutes</taxon>
        <taxon>Entomoplasmatales</taxon>
        <taxon>Spiroplasmataceae</taxon>
        <taxon>Spiroplasma</taxon>
    </lineage>
</organism>
<dbReference type="AlphaFoldDB" id="A0A0K1W1A2"/>
<evidence type="ECO:0000313" key="1">
    <source>
        <dbReference type="EMBL" id="AKX34104.1"/>
    </source>
</evidence>
<protein>
    <submittedName>
        <fullName evidence="1">Uncharacterized protein</fullName>
    </submittedName>
</protein>
<dbReference type="Proteomes" id="UP000067476">
    <property type="component" value="Chromosome"/>
</dbReference>
<proteinExistence type="predicted"/>
<dbReference type="PATRIC" id="fig|216942.3.peg.454"/>
<dbReference type="EMBL" id="CP012357">
    <property type="protein sequence ID" value="AKX34104.1"/>
    <property type="molecule type" value="Genomic_DNA"/>
</dbReference>
<dbReference type="KEGG" id="sll:SLITO_v1c04510"/>